<dbReference type="InterPro" id="IPR029444">
    <property type="entry name" value="INTS5_C"/>
</dbReference>
<dbReference type="InterPro" id="IPR040316">
    <property type="entry name" value="INTS5"/>
</dbReference>
<comment type="caution">
    <text evidence="4">The sequence shown here is derived from an EMBL/GenBank/DDBJ whole genome shotgun (WGS) entry which is preliminary data.</text>
</comment>
<dbReference type="GO" id="GO:0032039">
    <property type="term" value="C:integrator complex"/>
    <property type="evidence" value="ECO:0007669"/>
    <property type="project" value="InterPro"/>
</dbReference>
<protein>
    <submittedName>
        <fullName evidence="4">Uncharacterized protein</fullName>
    </submittedName>
</protein>
<proteinExistence type="predicted"/>
<accession>A0AAN8F673</accession>
<dbReference type="EMBL" id="WIXE01019375">
    <property type="protein sequence ID" value="KAK5970074.1"/>
    <property type="molecule type" value="Genomic_DNA"/>
</dbReference>
<keyword evidence="1" id="KW-1133">Transmembrane helix</keyword>
<evidence type="ECO:0000259" key="3">
    <source>
        <dbReference type="Pfam" id="PF14838"/>
    </source>
</evidence>
<dbReference type="InterPro" id="IPR029445">
    <property type="entry name" value="INTS5_N"/>
</dbReference>
<organism evidence="4 5">
    <name type="scientific">Trichostrongylus colubriformis</name>
    <name type="common">Black scour worm</name>
    <dbReference type="NCBI Taxonomy" id="6319"/>
    <lineage>
        <taxon>Eukaryota</taxon>
        <taxon>Metazoa</taxon>
        <taxon>Ecdysozoa</taxon>
        <taxon>Nematoda</taxon>
        <taxon>Chromadorea</taxon>
        <taxon>Rhabditida</taxon>
        <taxon>Rhabditina</taxon>
        <taxon>Rhabditomorpha</taxon>
        <taxon>Strongyloidea</taxon>
        <taxon>Trichostrongylidae</taxon>
        <taxon>Trichostrongylus</taxon>
    </lineage>
</organism>
<dbReference type="Pfam" id="PF14838">
    <property type="entry name" value="INTS5_C"/>
    <property type="match status" value="1"/>
</dbReference>
<dbReference type="Proteomes" id="UP001331761">
    <property type="component" value="Unassembled WGS sequence"/>
</dbReference>
<dbReference type="GO" id="GO:0034472">
    <property type="term" value="P:snRNA 3'-end processing"/>
    <property type="evidence" value="ECO:0007669"/>
    <property type="project" value="TreeGrafter"/>
</dbReference>
<dbReference type="PANTHER" id="PTHR31697">
    <property type="entry name" value="INTEGRATOR COMPLEX SUBUNIT 5"/>
    <property type="match status" value="1"/>
</dbReference>
<reference evidence="4 5" key="1">
    <citation type="submission" date="2019-10" db="EMBL/GenBank/DDBJ databases">
        <title>Assembly and Annotation for the nematode Trichostrongylus colubriformis.</title>
        <authorList>
            <person name="Martin J."/>
        </authorList>
    </citation>
    <scope>NUCLEOTIDE SEQUENCE [LARGE SCALE GENOMIC DNA]</scope>
    <source>
        <strain evidence="4">G859</strain>
        <tissue evidence="4">Whole worm</tissue>
    </source>
</reference>
<feature type="non-terminal residue" evidence="4">
    <location>
        <position position="975"/>
    </location>
</feature>
<evidence type="ECO:0000259" key="2">
    <source>
        <dbReference type="Pfam" id="PF14837"/>
    </source>
</evidence>
<sequence length="975" mass="109103">MNGSGLAKLLISVDKLCVQSCLLFLLLSAIQGIYMEIESPASPGADSPASPTPCIAETSVAADVVDEAEAAEEEMIASGGPGGRLLAGSEYQRKAYSSAEWGEKYRKVTTIYEAFMKLTSMGDVTLWCCTISSELSQHNAGRLSVVNLPRGPESLLELFKMVGSIAQLIKLIDTTINVLLAKCPDECMTVLFDASRHGTHFNWIWLHIAVTFPGSIVDHLFTVGADQFKAYVEDIKLKERNQVSAAILSGIHEDYNVKFNSLSDVFNFLTRRSNTELGKIVSRMIKDSLDSNPKDGVFDNLNFVFFFKLVTCSVDTLRFLITQNADAATPANFFRGIRQLMSVDHRLVLANIPYLDFAKQMIRALDMHSLAVVFSCVMQMALDPLIFSQFEHQDPGVCRAIREKIVVVVDEIVNLIVRAAHSKPNLSVVEYPPIAEFAAGKKLQFVIHAAISSPPCMFINSFVNADIVLGRSSILRVLNNIRVLLEWESTTDASMLSIKHFGLYPDAAIGVLYTNLLYEVLNVAEESVEVGEAQVAMDLVLAVARLIEATAPLSNQRKEGATHRLVKMQIRYAYKMMIQLASLQRIALSIVGREHDMAISVFEEYRTTIFNFICQQFNPLLRGYEKLFLVSFLTCCIQDAKTLFGDSDDLVAWKYESAERASKLLEVEEAQKESFLDAIQSMPLGKRPNELAHSGTIGKGARHLQKVPLPSEDALHRAHVFLDSMRTTCLANSRESNLEVCKLVADVMTEALCHDALGGDFLFQDWDIEKDFVSKYLEISKRLDSSWISQGLMEVVAENPPCLWFMLPVVKAELATIMAKFENVVDKSRRPTEEMLDRFDKWLYLVRKGDILSERFELTMEMIAYTPPTLEEFDPLNPGEWQLGAAGKILPRLPEGTRVGKLVMGKYGLYDPVLRKRVDVYSKALLEGKKSEEAGPFDRAMTRLVKFFGTLCFFMGIYNLFTLAYGKLLPPYSWL</sequence>
<name>A0AAN8F673_TRICO</name>
<dbReference type="AlphaFoldDB" id="A0AAN8F673"/>
<evidence type="ECO:0000313" key="4">
    <source>
        <dbReference type="EMBL" id="KAK5970074.1"/>
    </source>
</evidence>
<evidence type="ECO:0000313" key="5">
    <source>
        <dbReference type="Proteomes" id="UP001331761"/>
    </source>
</evidence>
<evidence type="ECO:0000256" key="1">
    <source>
        <dbReference type="SAM" id="Phobius"/>
    </source>
</evidence>
<feature type="domain" description="Integrator complex subunit 5 C-terminal" evidence="3">
    <location>
        <begin position="467"/>
        <end position="864"/>
    </location>
</feature>
<feature type="domain" description="Integrator complex subunit 5 N-terminal" evidence="2">
    <location>
        <begin position="94"/>
        <end position="229"/>
    </location>
</feature>
<gene>
    <name evidence="4" type="ORF">GCK32_002284</name>
</gene>
<keyword evidence="1" id="KW-0812">Transmembrane</keyword>
<keyword evidence="1" id="KW-0472">Membrane</keyword>
<keyword evidence="5" id="KW-1185">Reference proteome</keyword>
<dbReference type="PANTHER" id="PTHR31697:SF2">
    <property type="entry name" value="INTEGRATOR COMPLEX SUBUNIT 5"/>
    <property type="match status" value="1"/>
</dbReference>
<dbReference type="Pfam" id="PF14837">
    <property type="entry name" value="INTS5_N"/>
    <property type="match status" value="1"/>
</dbReference>
<feature type="transmembrane region" description="Helical" evidence="1">
    <location>
        <begin position="947"/>
        <end position="966"/>
    </location>
</feature>